<keyword evidence="3" id="KW-1185">Reference proteome</keyword>
<evidence type="ECO:0000313" key="2">
    <source>
        <dbReference type="EMBL" id="GAA2099034.1"/>
    </source>
</evidence>
<keyword evidence="1" id="KW-0812">Transmembrane</keyword>
<comment type="caution">
    <text evidence="2">The sequence shown here is derived from an EMBL/GenBank/DDBJ whole genome shotgun (WGS) entry which is preliminary data.</text>
</comment>
<dbReference type="EMBL" id="BAAAPZ010000008">
    <property type="protein sequence ID" value="GAA2099034.1"/>
    <property type="molecule type" value="Genomic_DNA"/>
</dbReference>
<sequence length="171" mass="18191">MGVRLQHAVGWLGLAVFALAQVCIWFAGPDSVVSHVGAGGEPDAWMPKGRSVGVSFLIGAIIVAVILLCRLLVRVVPAGLVNIPSARAHRYWTSPEHRPEFNARMNAWLSMVGGAVLMGVACLNLELAFALPAGRPPFVAVHLGWVIPAVVLGCAAYLCLWLVRIPARRGA</sequence>
<reference evidence="3" key="1">
    <citation type="journal article" date="2019" name="Int. J. Syst. Evol. Microbiol.">
        <title>The Global Catalogue of Microorganisms (GCM) 10K type strain sequencing project: providing services to taxonomists for standard genome sequencing and annotation.</title>
        <authorList>
            <consortium name="The Broad Institute Genomics Platform"/>
            <consortium name="The Broad Institute Genome Sequencing Center for Infectious Disease"/>
            <person name="Wu L."/>
            <person name="Ma J."/>
        </authorList>
    </citation>
    <scope>NUCLEOTIDE SEQUENCE [LARGE SCALE GENOMIC DNA]</scope>
    <source>
        <strain evidence="3">JCM 15900</strain>
    </source>
</reference>
<evidence type="ECO:0000256" key="1">
    <source>
        <dbReference type="SAM" id="Phobius"/>
    </source>
</evidence>
<dbReference type="Proteomes" id="UP001500984">
    <property type="component" value="Unassembled WGS sequence"/>
</dbReference>
<keyword evidence="1" id="KW-1133">Transmembrane helix</keyword>
<evidence type="ECO:0008006" key="4">
    <source>
        <dbReference type="Google" id="ProtNLM"/>
    </source>
</evidence>
<gene>
    <name evidence="2" type="ORF">GCM10009823_20670</name>
</gene>
<keyword evidence="1" id="KW-0472">Membrane</keyword>
<accession>A0ABP5IFH6</accession>
<protein>
    <recommendedName>
        <fullName evidence="4">DUF1648 domain-containing protein</fullName>
    </recommendedName>
</protein>
<proteinExistence type="predicted"/>
<feature type="transmembrane region" description="Helical" evidence="1">
    <location>
        <begin position="143"/>
        <end position="163"/>
    </location>
</feature>
<feature type="transmembrane region" description="Helical" evidence="1">
    <location>
        <begin position="9"/>
        <end position="28"/>
    </location>
</feature>
<feature type="transmembrane region" description="Helical" evidence="1">
    <location>
        <begin position="52"/>
        <end position="73"/>
    </location>
</feature>
<name>A0ABP5IFH6_9MICO</name>
<evidence type="ECO:0000313" key="3">
    <source>
        <dbReference type="Proteomes" id="UP001500984"/>
    </source>
</evidence>
<organism evidence="2 3">
    <name type="scientific">Brevibacterium salitolerans</name>
    <dbReference type="NCBI Taxonomy" id="1403566"/>
    <lineage>
        <taxon>Bacteria</taxon>
        <taxon>Bacillati</taxon>
        <taxon>Actinomycetota</taxon>
        <taxon>Actinomycetes</taxon>
        <taxon>Micrococcales</taxon>
        <taxon>Brevibacteriaceae</taxon>
        <taxon>Brevibacterium</taxon>
    </lineage>
</organism>
<feature type="transmembrane region" description="Helical" evidence="1">
    <location>
        <begin position="107"/>
        <end position="131"/>
    </location>
</feature>